<organism evidence="2 3">
    <name type="scientific">Theobroma cacao</name>
    <name type="common">Cacao</name>
    <name type="synonym">Cocoa</name>
    <dbReference type="NCBI Taxonomy" id="3641"/>
    <lineage>
        <taxon>Eukaryota</taxon>
        <taxon>Viridiplantae</taxon>
        <taxon>Streptophyta</taxon>
        <taxon>Embryophyta</taxon>
        <taxon>Tracheophyta</taxon>
        <taxon>Spermatophyta</taxon>
        <taxon>Magnoliopsida</taxon>
        <taxon>eudicotyledons</taxon>
        <taxon>Gunneridae</taxon>
        <taxon>Pentapetalae</taxon>
        <taxon>rosids</taxon>
        <taxon>malvids</taxon>
        <taxon>Malvales</taxon>
        <taxon>Malvaceae</taxon>
        <taxon>Byttnerioideae</taxon>
        <taxon>Theobroma</taxon>
    </lineage>
</organism>
<keyword evidence="1" id="KW-0472">Membrane</keyword>
<feature type="transmembrane region" description="Helical" evidence="1">
    <location>
        <begin position="57"/>
        <end position="77"/>
    </location>
</feature>
<gene>
    <name evidence="2" type="ORF">TCM_042241</name>
</gene>
<keyword evidence="1" id="KW-1133">Transmembrane helix</keyword>
<reference evidence="2 3" key="1">
    <citation type="journal article" date="2013" name="Genome Biol.">
        <title>The genome sequence of the most widely cultivated cacao type and its use to identify candidate genes regulating pod color.</title>
        <authorList>
            <person name="Motamayor J.C."/>
            <person name="Mockaitis K."/>
            <person name="Schmutz J."/>
            <person name="Haiminen N."/>
            <person name="Iii D.L."/>
            <person name="Cornejo O."/>
            <person name="Findley S.D."/>
            <person name="Zheng P."/>
            <person name="Utro F."/>
            <person name="Royaert S."/>
            <person name="Saski C."/>
            <person name="Jenkins J."/>
            <person name="Podicheti R."/>
            <person name="Zhao M."/>
            <person name="Scheffler B.E."/>
            <person name="Stack J.C."/>
            <person name="Feltus F.A."/>
            <person name="Mustiga G.M."/>
            <person name="Amores F."/>
            <person name="Phillips W."/>
            <person name="Marelli J.P."/>
            <person name="May G.D."/>
            <person name="Shapiro H."/>
            <person name="Ma J."/>
            <person name="Bustamante C.D."/>
            <person name="Schnell R.J."/>
            <person name="Main D."/>
            <person name="Gilbert D."/>
            <person name="Parida L."/>
            <person name="Kuhn D.N."/>
        </authorList>
    </citation>
    <scope>NUCLEOTIDE SEQUENCE [LARGE SCALE GENOMIC DNA]</scope>
    <source>
        <strain evidence="3">cv. Matina 1-6</strain>
    </source>
</reference>
<dbReference type="InParanoid" id="A0A061GYS6"/>
<dbReference type="Gramene" id="EOY34633">
    <property type="protein sequence ID" value="EOY34633"/>
    <property type="gene ID" value="TCM_042241"/>
</dbReference>
<dbReference type="AlphaFoldDB" id="A0A061GYS6"/>
<dbReference type="Proteomes" id="UP000026915">
    <property type="component" value="Chromosome 9"/>
</dbReference>
<sequence>MENLMVRILEDYETGLPTNGIHCFNRIFWLIFFVILCNMCSHTVLETMKLGHMFCPNLLTFCIWGCLSTFTVGFSFLDALS</sequence>
<proteinExistence type="predicted"/>
<keyword evidence="1" id="KW-0812">Transmembrane</keyword>
<name>A0A061GYS6_THECC</name>
<evidence type="ECO:0000256" key="1">
    <source>
        <dbReference type="SAM" id="Phobius"/>
    </source>
</evidence>
<keyword evidence="3" id="KW-1185">Reference proteome</keyword>
<evidence type="ECO:0000313" key="2">
    <source>
        <dbReference type="EMBL" id="EOY34633.1"/>
    </source>
</evidence>
<accession>A0A061GYS6</accession>
<dbReference type="HOGENOM" id="CLU_2578723_0_0_1"/>
<dbReference type="EMBL" id="CM001887">
    <property type="protein sequence ID" value="EOY34633.1"/>
    <property type="molecule type" value="Genomic_DNA"/>
</dbReference>
<feature type="transmembrane region" description="Helical" evidence="1">
    <location>
        <begin position="27"/>
        <end position="45"/>
    </location>
</feature>
<protein>
    <submittedName>
        <fullName evidence="2">Uncharacterized protein</fullName>
    </submittedName>
</protein>
<evidence type="ECO:0000313" key="3">
    <source>
        <dbReference type="Proteomes" id="UP000026915"/>
    </source>
</evidence>